<keyword evidence="2" id="KW-1185">Reference proteome</keyword>
<sequence>FEEENPEIRGPSPQQFAPFPRQVDAAFRFRILPFRIFAFRLSVVLRKECKSWRVFDEFGEFFSQQRGLTIRGDVIDFGNG</sequence>
<accession>A0A4Y2TZU4</accession>
<protein>
    <submittedName>
        <fullName evidence="1">Uncharacterized protein</fullName>
    </submittedName>
</protein>
<dbReference type="AlphaFoldDB" id="A0A4Y2TZU4"/>
<name>A0A4Y2TZU4_ARAVE</name>
<comment type="caution">
    <text evidence="1">The sequence shown here is derived from an EMBL/GenBank/DDBJ whole genome shotgun (WGS) entry which is preliminary data.</text>
</comment>
<proteinExistence type="predicted"/>
<dbReference type="EMBL" id="BGPR01032567">
    <property type="protein sequence ID" value="GBO06148.1"/>
    <property type="molecule type" value="Genomic_DNA"/>
</dbReference>
<feature type="non-terminal residue" evidence="1">
    <location>
        <position position="1"/>
    </location>
</feature>
<organism evidence="1 2">
    <name type="scientific">Araneus ventricosus</name>
    <name type="common">Orbweaver spider</name>
    <name type="synonym">Epeira ventricosa</name>
    <dbReference type="NCBI Taxonomy" id="182803"/>
    <lineage>
        <taxon>Eukaryota</taxon>
        <taxon>Metazoa</taxon>
        <taxon>Ecdysozoa</taxon>
        <taxon>Arthropoda</taxon>
        <taxon>Chelicerata</taxon>
        <taxon>Arachnida</taxon>
        <taxon>Araneae</taxon>
        <taxon>Araneomorphae</taxon>
        <taxon>Entelegynae</taxon>
        <taxon>Araneoidea</taxon>
        <taxon>Araneidae</taxon>
        <taxon>Araneus</taxon>
    </lineage>
</organism>
<dbReference type="Proteomes" id="UP000499080">
    <property type="component" value="Unassembled WGS sequence"/>
</dbReference>
<evidence type="ECO:0000313" key="2">
    <source>
        <dbReference type="Proteomes" id="UP000499080"/>
    </source>
</evidence>
<evidence type="ECO:0000313" key="1">
    <source>
        <dbReference type="EMBL" id="GBO06148.1"/>
    </source>
</evidence>
<gene>
    <name evidence="1" type="ORF">AVEN_182621_1</name>
</gene>
<reference evidence="1 2" key="1">
    <citation type="journal article" date="2019" name="Sci. Rep.">
        <title>Orb-weaving spider Araneus ventricosus genome elucidates the spidroin gene catalogue.</title>
        <authorList>
            <person name="Kono N."/>
            <person name="Nakamura H."/>
            <person name="Ohtoshi R."/>
            <person name="Moran D.A.P."/>
            <person name="Shinohara A."/>
            <person name="Yoshida Y."/>
            <person name="Fujiwara M."/>
            <person name="Mori M."/>
            <person name="Tomita M."/>
            <person name="Arakawa K."/>
        </authorList>
    </citation>
    <scope>NUCLEOTIDE SEQUENCE [LARGE SCALE GENOMIC DNA]</scope>
</reference>